<evidence type="ECO:0000256" key="1">
    <source>
        <dbReference type="SAM" id="Phobius"/>
    </source>
</evidence>
<dbReference type="RefSeq" id="WP_006712212.1">
    <property type="nucleotide sequence ID" value="NZ_AFWF01000143.1"/>
</dbReference>
<proteinExistence type="predicted"/>
<organism evidence="2 3">
    <name type="scientific">Vibrio ichthyoenteri ATCC 700023</name>
    <dbReference type="NCBI Taxonomy" id="870968"/>
    <lineage>
        <taxon>Bacteria</taxon>
        <taxon>Pseudomonadati</taxon>
        <taxon>Pseudomonadota</taxon>
        <taxon>Gammaproteobacteria</taxon>
        <taxon>Vibrionales</taxon>
        <taxon>Vibrionaceae</taxon>
        <taxon>Vibrio</taxon>
    </lineage>
</organism>
<keyword evidence="1" id="KW-1133">Transmembrane helix</keyword>
<protein>
    <submittedName>
        <fullName evidence="2">Putative type IV pilin</fullName>
    </submittedName>
</protein>
<dbReference type="Proteomes" id="UP000004605">
    <property type="component" value="Unassembled WGS sequence"/>
</dbReference>
<gene>
    <name evidence="2" type="ORF">VII00023_14256</name>
</gene>
<keyword evidence="1" id="KW-0472">Membrane</keyword>
<evidence type="ECO:0000313" key="3">
    <source>
        <dbReference type="Proteomes" id="UP000004605"/>
    </source>
</evidence>
<dbReference type="OrthoDB" id="5829918at2"/>
<dbReference type="AlphaFoldDB" id="F9S2A1"/>
<reference evidence="2 3" key="1">
    <citation type="journal article" date="2012" name="Int. J. Syst. Evol. Microbiol.">
        <title>Vibrio caribbeanicus sp. nov., isolated from the marine sponge Scleritoderma cyanea.</title>
        <authorList>
            <person name="Hoffmann M."/>
            <person name="Monday S.R."/>
            <person name="Allard M.W."/>
            <person name="Strain E.A."/>
            <person name="Whittaker P."/>
            <person name="Naum M."/>
            <person name="McCarthy P.J."/>
            <person name="Lopez J.V."/>
            <person name="Fischer M."/>
            <person name="Brown E.W."/>
        </authorList>
    </citation>
    <scope>NUCLEOTIDE SEQUENCE [LARGE SCALE GENOMIC DNA]</scope>
    <source>
        <strain evidence="2 3">ATCC 700023</strain>
    </source>
</reference>
<evidence type="ECO:0000313" key="2">
    <source>
        <dbReference type="EMBL" id="EGU39891.1"/>
    </source>
</evidence>
<feature type="transmembrane region" description="Helical" evidence="1">
    <location>
        <begin position="6"/>
        <end position="28"/>
    </location>
</feature>
<dbReference type="EMBL" id="AFWF01000143">
    <property type="protein sequence ID" value="EGU39891.1"/>
    <property type="molecule type" value="Genomic_DNA"/>
</dbReference>
<keyword evidence="3" id="KW-1185">Reference proteome</keyword>
<keyword evidence="1" id="KW-0812">Transmembrane</keyword>
<name>F9S2A1_9VIBR</name>
<comment type="caution">
    <text evidence="2">The sequence shown here is derived from an EMBL/GenBank/DDBJ whole genome shotgun (WGS) entry which is preliminary data.</text>
</comment>
<sequence>MIGKQVGFTLLEVAISFSLIAIAALGLIHLQVKLAQQSGFAIQSIEALHLAERQMELYQTRAISTSGSVGLLDFNELSLPTYCGRDIIPVSGSRYHLSCEVEDVSGALAGVLKSITVEVSWALQGQGAAAIVPTQPVSHAISLSSYLSKFSEFDDK</sequence>
<accession>F9S2A1</accession>